<evidence type="ECO:0008006" key="3">
    <source>
        <dbReference type="Google" id="ProtNLM"/>
    </source>
</evidence>
<gene>
    <name evidence="1" type="ORF">NYZ96_34275</name>
</gene>
<name>A0AB38U0F3_BURGA</name>
<organism evidence="1 2">
    <name type="scientific">Burkholderia gladioli</name>
    <name type="common">Pseudomonas marginata</name>
    <name type="synonym">Phytomonas marginata</name>
    <dbReference type="NCBI Taxonomy" id="28095"/>
    <lineage>
        <taxon>Bacteria</taxon>
        <taxon>Pseudomonadati</taxon>
        <taxon>Pseudomonadota</taxon>
        <taxon>Betaproteobacteria</taxon>
        <taxon>Burkholderiales</taxon>
        <taxon>Burkholderiaceae</taxon>
        <taxon>Burkholderia</taxon>
    </lineage>
</organism>
<proteinExistence type="predicted"/>
<accession>A0AB38U0F3</accession>
<protein>
    <recommendedName>
        <fullName evidence="3">LysR family transcriptional regulator</fullName>
    </recommendedName>
</protein>
<dbReference type="RefSeq" id="WP_181278286.1">
    <property type="nucleotide sequence ID" value="NZ_CADEPT010000002.1"/>
</dbReference>
<evidence type="ECO:0000313" key="2">
    <source>
        <dbReference type="Proteomes" id="UP001059745"/>
    </source>
</evidence>
<dbReference type="Gene3D" id="3.40.190.290">
    <property type="match status" value="1"/>
</dbReference>
<dbReference type="AlphaFoldDB" id="A0AB38U0F3"/>
<dbReference type="Proteomes" id="UP001059745">
    <property type="component" value="Chromosome 2"/>
</dbReference>
<dbReference type="SUPFAM" id="SSF53850">
    <property type="entry name" value="Periplasmic binding protein-like II"/>
    <property type="match status" value="1"/>
</dbReference>
<evidence type="ECO:0000313" key="1">
    <source>
        <dbReference type="EMBL" id="UWX73461.1"/>
    </source>
</evidence>
<dbReference type="EMBL" id="CP104215">
    <property type="protein sequence ID" value="UWX73461.1"/>
    <property type="molecule type" value="Genomic_DNA"/>
</dbReference>
<reference evidence="1" key="1">
    <citation type="submission" date="2022-09" db="EMBL/GenBank/DDBJ databases">
        <title>Genomic of Burkholderia gladioli.</title>
        <authorList>
            <person name="Wu H."/>
        </authorList>
    </citation>
    <scope>NUCLEOTIDE SEQUENCE</scope>
    <source>
        <strain evidence="1">ZN-S4</strain>
    </source>
</reference>
<sequence>MARELAAGTLRAVLDDFAGGTTAIRALYPARRRRNARLDVFVAHLAQTLALDLPRVGEP</sequence>